<sequence length="165" mass="17746">MLSLLAAVSRWISRVTLVFAATGLVVMTAVIGWQVFARYVLSDSPAWAEAASLALMVWFILLAAAVGVREQFHIGMTAATNAMPPAMARVARAFSLLVVGAFGAAMGVWGGELVIRTWDIEIATLGISRGFNYLPLPIAGWLIVFFSIEHLIAEARGGKVEPLWS</sequence>
<evidence type="ECO:0000259" key="10">
    <source>
        <dbReference type="Pfam" id="PF04290"/>
    </source>
</evidence>
<evidence type="ECO:0000256" key="5">
    <source>
        <dbReference type="ARBA" id="ARBA00022692"/>
    </source>
</evidence>
<evidence type="ECO:0000313" key="12">
    <source>
        <dbReference type="Proteomes" id="UP000016569"/>
    </source>
</evidence>
<keyword evidence="5 9" id="KW-0812">Transmembrane</keyword>
<comment type="function">
    <text evidence="9">Part of the tripartite ATP-independent periplasmic (TRAP) transport system.</text>
</comment>
<comment type="subunit">
    <text evidence="9">The complex comprises the extracytoplasmic solute receptor protein and the two transmembrane proteins.</text>
</comment>
<feature type="transmembrane region" description="Helical" evidence="9">
    <location>
        <begin position="89"/>
        <end position="110"/>
    </location>
</feature>
<feature type="transmembrane region" description="Helical" evidence="9">
    <location>
        <begin position="12"/>
        <end position="35"/>
    </location>
</feature>
<organism evidence="11 12">
    <name type="scientific">Brevundimonas abyssalis TAR-001</name>
    <dbReference type="NCBI Taxonomy" id="1391729"/>
    <lineage>
        <taxon>Bacteria</taxon>
        <taxon>Pseudomonadati</taxon>
        <taxon>Pseudomonadota</taxon>
        <taxon>Alphaproteobacteria</taxon>
        <taxon>Caulobacterales</taxon>
        <taxon>Caulobacteraceae</taxon>
        <taxon>Brevundimonas</taxon>
    </lineage>
</organism>
<keyword evidence="7 9" id="KW-0472">Membrane</keyword>
<protein>
    <recommendedName>
        <fullName evidence="9">TRAP transporter small permease protein</fullName>
    </recommendedName>
</protein>
<name>A0A8E0NBS8_9CAUL</name>
<dbReference type="GO" id="GO:0005886">
    <property type="term" value="C:plasma membrane"/>
    <property type="evidence" value="ECO:0007669"/>
    <property type="project" value="UniProtKB-SubCell"/>
</dbReference>
<dbReference type="InterPro" id="IPR007387">
    <property type="entry name" value="TRAP_DctQ"/>
</dbReference>
<dbReference type="EMBL" id="BATC01000028">
    <property type="protein sequence ID" value="GAD59463.1"/>
    <property type="molecule type" value="Genomic_DNA"/>
</dbReference>
<dbReference type="InterPro" id="IPR055348">
    <property type="entry name" value="DctQ"/>
</dbReference>
<evidence type="ECO:0000256" key="8">
    <source>
        <dbReference type="ARBA" id="ARBA00038436"/>
    </source>
</evidence>
<dbReference type="PANTHER" id="PTHR35011">
    <property type="entry name" value="2,3-DIKETO-L-GULONATE TRAP TRANSPORTER SMALL PERMEASE PROTEIN YIAM"/>
    <property type="match status" value="1"/>
</dbReference>
<comment type="similarity">
    <text evidence="8 9">Belongs to the TRAP transporter small permease family.</text>
</comment>
<feature type="transmembrane region" description="Helical" evidence="9">
    <location>
        <begin position="130"/>
        <end position="148"/>
    </location>
</feature>
<dbReference type="GO" id="GO:0022857">
    <property type="term" value="F:transmembrane transporter activity"/>
    <property type="evidence" value="ECO:0007669"/>
    <property type="project" value="UniProtKB-UniRule"/>
</dbReference>
<keyword evidence="3" id="KW-1003">Cell membrane</keyword>
<dbReference type="Proteomes" id="UP000016569">
    <property type="component" value="Unassembled WGS sequence"/>
</dbReference>
<dbReference type="Pfam" id="PF04290">
    <property type="entry name" value="DctQ"/>
    <property type="match status" value="1"/>
</dbReference>
<keyword evidence="6 9" id="KW-1133">Transmembrane helix</keyword>
<comment type="subcellular location">
    <subcellularLocation>
        <location evidence="1 9">Cell inner membrane</location>
        <topology evidence="1 9">Multi-pass membrane protein</topology>
    </subcellularLocation>
</comment>
<dbReference type="GO" id="GO:0015740">
    <property type="term" value="P:C4-dicarboxylate transport"/>
    <property type="evidence" value="ECO:0007669"/>
    <property type="project" value="TreeGrafter"/>
</dbReference>
<gene>
    <name evidence="11" type="ORF">MBEBAB_1713</name>
</gene>
<evidence type="ECO:0000256" key="6">
    <source>
        <dbReference type="ARBA" id="ARBA00022989"/>
    </source>
</evidence>
<dbReference type="AlphaFoldDB" id="A0A8E0NBS8"/>
<feature type="domain" description="Tripartite ATP-independent periplasmic transporters DctQ component" evidence="10">
    <location>
        <begin position="27"/>
        <end position="156"/>
    </location>
</feature>
<keyword evidence="4 9" id="KW-0997">Cell inner membrane</keyword>
<keyword evidence="12" id="KW-1185">Reference proteome</keyword>
<comment type="caution">
    <text evidence="11">The sequence shown here is derived from an EMBL/GenBank/DDBJ whole genome shotgun (WGS) entry which is preliminary data.</text>
</comment>
<evidence type="ECO:0000256" key="4">
    <source>
        <dbReference type="ARBA" id="ARBA00022519"/>
    </source>
</evidence>
<evidence type="ECO:0000256" key="1">
    <source>
        <dbReference type="ARBA" id="ARBA00004429"/>
    </source>
</evidence>
<evidence type="ECO:0000256" key="9">
    <source>
        <dbReference type="RuleBase" id="RU369079"/>
    </source>
</evidence>
<accession>A0A8E0NBS8</accession>
<evidence type="ECO:0000313" key="11">
    <source>
        <dbReference type="EMBL" id="GAD59463.1"/>
    </source>
</evidence>
<evidence type="ECO:0000256" key="2">
    <source>
        <dbReference type="ARBA" id="ARBA00022448"/>
    </source>
</evidence>
<dbReference type="OrthoDB" id="4964541at2"/>
<proteinExistence type="inferred from homology"/>
<reference evidence="12" key="1">
    <citation type="journal article" date="2013" name="Genome Announc.">
        <title>Draft Genome Sequence of the Dimorphic Prosthecate Bacterium Brevundimonas abyssalis TAR-001T.</title>
        <authorList>
            <person name="Tsubouchi T."/>
            <person name="Nishi S."/>
            <person name="Usui K."/>
            <person name="Shimane Y."/>
            <person name="Takaki Y."/>
            <person name="Maruyama T."/>
            <person name="Hatada Y."/>
        </authorList>
    </citation>
    <scope>NUCLEOTIDE SEQUENCE [LARGE SCALE GENOMIC DNA]</scope>
    <source>
        <strain evidence="12">TAR-001</strain>
    </source>
</reference>
<feature type="transmembrane region" description="Helical" evidence="9">
    <location>
        <begin position="47"/>
        <end position="68"/>
    </location>
</feature>
<dbReference type="RefSeq" id="WP_021697558.1">
    <property type="nucleotide sequence ID" value="NZ_BATC01000028.1"/>
</dbReference>
<evidence type="ECO:0000256" key="7">
    <source>
        <dbReference type="ARBA" id="ARBA00023136"/>
    </source>
</evidence>
<evidence type="ECO:0000256" key="3">
    <source>
        <dbReference type="ARBA" id="ARBA00022475"/>
    </source>
</evidence>
<dbReference type="PANTHER" id="PTHR35011:SF11">
    <property type="entry name" value="TRAP TRANSPORTER SMALL PERMEASE PROTEIN"/>
    <property type="match status" value="1"/>
</dbReference>
<keyword evidence="2 9" id="KW-0813">Transport</keyword>